<keyword evidence="5" id="KW-1185">Reference proteome</keyword>
<feature type="region of interest" description="Disordered" evidence="2">
    <location>
        <begin position="78"/>
        <end position="129"/>
    </location>
</feature>
<comment type="caution">
    <text evidence="4">The sequence shown here is derived from an EMBL/GenBank/DDBJ whole genome shotgun (WGS) entry which is preliminary data.</text>
</comment>
<reference evidence="4 5" key="1">
    <citation type="journal article" date="2023" name="Nucleic Acids Res.">
        <title>The hologenome of Daphnia magna reveals possible DNA methylation and microbiome-mediated evolution of the host genome.</title>
        <authorList>
            <person name="Chaturvedi A."/>
            <person name="Li X."/>
            <person name="Dhandapani V."/>
            <person name="Marshall H."/>
            <person name="Kissane S."/>
            <person name="Cuenca-Cambronero M."/>
            <person name="Asole G."/>
            <person name="Calvet F."/>
            <person name="Ruiz-Romero M."/>
            <person name="Marangio P."/>
            <person name="Guigo R."/>
            <person name="Rago D."/>
            <person name="Mirbahai L."/>
            <person name="Eastwood N."/>
            <person name="Colbourne J.K."/>
            <person name="Zhou J."/>
            <person name="Mallon E."/>
            <person name="Orsini L."/>
        </authorList>
    </citation>
    <scope>NUCLEOTIDE SEQUENCE [LARGE SCALE GENOMIC DNA]</scope>
    <source>
        <strain evidence="4">LRV0_1</strain>
    </source>
</reference>
<organism evidence="4 5">
    <name type="scientific">Daphnia magna</name>
    <dbReference type="NCBI Taxonomy" id="35525"/>
    <lineage>
        <taxon>Eukaryota</taxon>
        <taxon>Metazoa</taxon>
        <taxon>Ecdysozoa</taxon>
        <taxon>Arthropoda</taxon>
        <taxon>Crustacea</taxon>
        <taxon>Branchiopoda</taxon>
        <taxon>Diplostraca</taxon>
        <taxon>Cladocera</taxon>
        <taxon>Anomopoda</taxon>
        <taxon>Daphniidae</taxon>
        <taxon>Daphnia</taxon>
    </lineage>
</organism>
<dbReference type="PANTHER" id="PTHR19327">
    <property type="entry name" value="GOLGIN"/>
    <property type="match status" value="1"/>
</dbReference>
<dbReference type="Gene3D" id="1.10.220.60">
    <property type="entry name" value="GRIP domain"/>
    <property type="match status" value="1"/>
</dbReference>
<feature type="coiled-coil region" evidence="1">
    <location>
        <begin position="1178"/>
        <end position="1237"/>
    </location>
</feature>
<dbReference type="SMART" id="SM00755">
    <property type="entry name" value="Grip"/>
    <property type="match status" value="1"/>
</dbReference>
<feature type="domain" description="GRIP" evidence="3">
    <location>
        <begin position="1584"/>
        <end position="1631"/>
    </location>
</feature>
<dbReference type="SUPFAM" id="SSF101283">
    <property type="entry name" value="GRIP domain"/>
    <property type="match status" value="1"/>
</dbReference>
<evidence type="ECO:0000313" key="4">
    <source>
        <dbReference type="EMBL" id="KAK4029503.1"/>
    </source>
</evidence>
<evidence type="ECO:0000259" key="3">
    <source>
        <dbReference type="PROSITE" id="PS50913"/>
    </source>
</evidence>
<evidence type="ECO:0000313" key="5">
    <source>
        <dbReference type="Proteomes" id="UP001234178"/>
    </source>
</evidence>
<name>A0ABR0AWK1_9CRUS</name>
<evidence type="ECO:0000256" key="1">
    <source>
        <dbReference type="SAM" id="Coils"/>
    </source>
</evidence>
<dbReference type="PROSITE" id="PS50913">
    <property type="entry name" value="GRIP"/>
    <property type="match status" value="1"/>
</dbReference>
<feature type="coiled-coil region" evidence="1">
    <location>
        <begin position="1273"/>
        <end position="1314"/>
    </location>
</feature>
<feature type="region of interest" description="Disordered" evidence="2">
    <location>
        <begin position="299"/>
        <end position="322"/>
    </location>
</feature>
<dbReference type="InterPro" id="IPR000237">
    <property type="entry name" value="GRIP_dom"/>
</dbReference>
<feature type="coiled-coil region" evidence="1">
    <location>
        <begin position="200"/>
        <end position="259"/>
    </location>
</feature>
<dbReference type="PANTHER" id="PTHR19327:SF0">
    <property type="entry name" value="GOLGIN SUBFAMILY A MEMBER 4"/>
    <property type="match status" value="1"/>
</dbReference>
<dbReference type="EMBL" id="JAOYFB010000039">
    <property type="protein sequence ID" value="KAK4029503.1"/>
    <property type="molecule type" value="Genomic_DNA"/>
</dbReference>
<proteinExistence type="predicted"/>
<feature type="compositionally biased region" description="Basic and acidic residues" evidence="2">
    <location>
        <begin position="301"/>
        <end position="322"/>
    </location>
</feature>
<feature type="coiled-coil region" evidence="1">
    <location>
        <begin position="771"/>
        <end position="896"/>
    </location>
</feature>
<feature type="coiled-coil region" evidence="1">
    <location>
        <begin position="1379"/>
        <end position="1472"/>
    </location>
</feature>
<dbReference type="Proteomes" id="UP001234178">
    <property type="component" value="Unassembled WGS sequence"/>
</dbReference>
<gene>
    <name evidence="4" type="ORF">OUZ56_022487</name>
</gene>
<protein>
    <recommendedName>
        <fullName evidence="3">GRIP domain-containing protein</fullName>
    </recommendedName>
</protein>
<dbReference type="Gene3D" id="1.10.287.1490">
    <property type="match status" value="1"/>
</dbReference>
<accession>A0ABR0AWK1</accession>
<sequence>MFKKLKDKIAEEVKQSPLRLPTSVQQHLSQYSPFTRDAQNGDVTETHQSLNSLGNGESTIKRMPETLVDIAEDSAETASSAFSIADGDSRPSSPAGATKEENFQPVNLNEPKREMITSTPQPSSHFGRLSRQSSLSSVFSDVSFLPGTSDSTYHPYQFQSDLESNVSEFDDSASQSGQHAVDRISKEHVYNAYQKMRVRYHKYKGRYSDLARHYKELERDREKVKHVLTETQDRSLRRISELKEQCVLEQQAKAHLEEILRSDLEEKDNLITVLQTKVKLLASPMSSASDGTLIDFNNAESSRKSSDETDKDSKEGHITEGEVQQLKEKLHRFESLLMKCKENIKHHIERNSELQAENEILKQTEAQKSEEAENIQKMHRDQLAQLTESLNMARTEIETLRRQEQEAALASAETKQKVHAELLEQEEKMVRLRSERDQLHNKVTQMETEIETIKGQTAKQLEETETIIEMEKQKLLKELSRGKTEALKLMEEDMTQRLENLKQERDAHWEAIMQKRLNDEVENHARTLRQTEEHYRSRLVEMQEEKALALEEKELYCASLVSREQNNQQGLQDEITKLKREIEAKDKLVEKVREEGLEERRSWVQQIEDNRQRHLEELHSVNLQNEQLIEEQKERHQNAIDTAILDLKQQHRKELEKIQQQHEELLQAANEDMESSAKNQIDQLRALLRDKESEISHHTAAHQKLQDVLNSKDLNITDLTSQINSLQDQLSSMDALSVQLNSALEKAKLLEPLNLELENAKDELVSRNSYVLQLEEQIKALKTGAENDQAQASRLQDQLAENEKKIDILKTQVEDLNAIVKQNKEELALLDTIKLEVAELKNTLEQKEKSILQLQAEVKEVTDSLDAKQCEWQQTVDELTNQCQIAQTELAAARSLIDTKDHQMIQLQTEHDLLVASESQLKSITQEKDLLIASRESEIVTLKSAFSDQENRITKMLEERSQSEREKEEICQKLIAVEADLSTFHQTKDQRIAELHEKIKQAECNLKEKETEWEEKVQESTNKMEETLSELLKLRTSCAAKEEEILKLEQSQHKWVIEESSLKSAAEEIESRLRASETELQRLKEIVDVKEQRITELHEELQHTNQTLNAQDSELKKANLGLSDSLKTAQVELADLKANLLQSNLLSSEWKEKTVELTDQLNTTRSELQGVKSSFETNANEIQKLEEVVNQMQSLIEEGKQQLLDAEIQLNATKQLLNDKETQIAELKTTHSTLECTTNESARQLDLLSHSLAVKESVIIDLQSEVERNGQLMSETNALIEEQRLQLEVLKQSLADKENLAEQYKNQLSSGKTEWQLKLEAVNDQLSAVKRSEEESRVQLTSREDTLQEMELNYRNEMEKTSQQLGDALVTTQSLELELKTKVNELENVAARAMELEMKLQLSTDQLVQKENEQETLKAENIKLNLELEHAKSKTGSLELMESQIKSLNDELSALSEEKNRLEILCKRFKVQLADTRKLLSATKTTEATASKDVEVACPAKEVMSEAKINNLMQAELNQNELKGHDAKELLQQQIANLQKELDIVRHQHQVEATELRRIIELGKTSNAESSSSSNGVGSGFHGSLEEATELEYLRNIMFEYMMGRQPATLSKVVAAIVKFTPEQTRKIAEKEEQRQSLLGHLGLA</sequence>
<feature type="coiled-coil region" evidence="1">
    <location>
        <begin position="946"/>
        <end position="1114"/>
    </location>
</feature>
<dbReference type="Pfam" id="PF01465">
    <property type="entry name" value="GRIP"/>
    <property type="match status" value="1"/>
</dbReference>
<feature type="compositionally biased region" description="Polar residues" evidence="2">
    <location>
        <begin position="35"/>
        <end position="58"/>
    </location>
</feature>
<feature type="region of interest" description="Disordered" evidence="2">
    <location>
        <begin position="35"/>
        <end position="60"/>
    </location>
</feature>
<feature type="coiled-coil region" evidence="1">
    <location>
        <begin position="323"/>
        <end position="736"/>
    </location>
</feature>
<keyword evidence="1" id="KW-0175">Coiled coil</keyword>
<evidence type="ECO:0000256" key="2">
    <source>
        <dbReference type="SAM" id="MobiDB-lite"/>
    </source>
</evidence>